<dbReference type="GO" id="GO:0015192">
    <property type="term" value="F:L-phenylalanine transmembrane transporter activity"/>
    <property type="evidence" value="ECO:0007669"/>
    <property type="project" value="TreeGrafter"/>
</dbReference>
<dbReference type="SMART" id="SM00382">
    <property type="entry name" value="AAA"/>
    <property type="match status" value="1"/>
</dbReference>
<feature type="domain" description="ABC transporter" evidence="4">
    <location>
        <begin position="10"/>
        <end position="258"/>
    </location>
</feature>
<dbReference type="InterPro" id="IPR051120">
    <property type="entry name" value="ABC_AA/LPS_Transport"/>
</dbReference>
<keyword evidence="6" id="KW-1185">Reference proteome</keyword>
<dbReference type="Gene3D" id="3.40.50.300">
    <property type="entry name" value="P-loop containing nucleotide triphosphate hydrolases"/>
    <property type="match status" value="1"/>
</dbReference>
<evidence type="ECO:0000313" key="5">
    <source>
        <dbReference type="EMBL" id="ASA19504.1"/>
    </source>
</evidence>
<dbReference type="Proteomes" id="UP000249890">
    <property type="component" value="Chromosome"/>
</dbReference>
<dbReference type="SUPFAM" id="SSF52540">
    <property type="entry name" value="P-loop containing nucleoside triphosphate hydrolases"/>
    <property type="match status" value="1"/>
</dbReference>
<evidence type="ECO:0000313" key="6">
    <source>
        <dbReference type="Proteomes" id="UP000249890"/>
    </source>
</evidence>
<keyword evidence="2" id="KW-0547">Nucleotide-binding</keyword>
<gene>
    <name evidence="5" type="primary">livG</name>
    <name evidence="5" type="ORF">B9T62_00760</name>
</gene>
<name>A0A2Z2K4Z4_9BACL</name>
<dbReference type="FunFam" id="3.40.50.300:FF:000421">
    <property type="entry name" value="Branched-chain amino acid ABC transporter ATP-binding protein"/>
    <property type="match status" value="1"/>
</dbReference>
<accession>A0A2Z2K4Z4</accession>
<dbReference type="GO" id="GO:0016887">
    <property type="term" value="F:ATP hydrolysis activity"/>
    <property type="evidence" value="ECO:0007669"/>
    <property type="project" value="InterPro"/>
</dbReference>
<dbReference type="InterPro" id="IPR032823">
    <property type="entry name" value="BCA_ABC_TP_C"/>
</dbReference>
<dbReference type="GO" id="GO:0015188">
    <property type="term" value="F:L-isoleucine transmembrane transporter activity"/>
    <property type="evidence" value="ECO:0007669"/>
    <property type="project" value="TreeGrafter"/>
</dbReference>
<dbReference type="InterPro" id="IPR003593">
    <property type="entry name" value="AAA+_ATPase"/>
</dbReference>
<keyword evidence="3 5" id="KW-0067">ATP-binding</keyword>
<dbReference type="InterPro" id="IPR003439">
    <property type="entry name" value="ABC_transporter-like_ATP-bd"/>
</dbReference>
<dbReference type="EMBL" id="CP021780">
    <property type="protein sequence ID" value="ASA19504.1"/>
    <property type="molecule type" value="Genomic_DNA"/>
</dbReference>
<dbReference type="InterPro" id="IPR027417">
    <property type="entry name" value="P-loop_NTPase"/>
</dbReference>
<dbReference type="RefSeq" id="WP_087913528.1">
    <property type="nucleotide sequence ID" value="NZ_CP021780.1"/>
</dbReference>
<proteinExistence type="predicted"/>
<dbReference type="PROSITE" id="PS50893">
    <property type="entry name" value="ABC_TRANSPORTER_2"/>
    <property type="match status" value="1"/>
</dbReference>
<dbReference type="GO" id="GO:0005524">
    <property type="term" value="F:ATP binding"/>
    <property type="evidence" value="ECO:0007669"/>
    <property type="project" value="UniProtKB-KW"/>
</dbReference>
<dbReference type="PROSITE" id="PS00211">
    <property type="entry name" value="ABC_TRANSPORTER_1"/>
    <property type="match status" value="1"/>
</dbReference>
<evidence type="ECO:0000259" key="4">
    <source>
        <dbReference type="PROSITE" id="PS50893"/>
    </source>
</evidence>
<dbReference type="Pfam" id="PF00005">
    <property type="entry name" value="ABC_tran"/>
    <property type="match status" value="1"/>
</dbReference>
<evidence type="ECO:0000256" key="3">
    <source>
        <dbReference type="ARBA" id="ARBA00022840"/>
    </source>
</evidence>
<dbReference type="GO" id="GO:0015808">
    <property type="term" value="P:L-alanine transport"/>
    <property type="evidence" value="ECO:0007669"/>
    <property type="project" value="TreeGrafter"/>
</dbReference>
<dbReference type="GO" id="GO:0005304">
    <property type="term" value="F:L-valine transmembrane transporter activity"/>
    <property type="evidence" value="ECO:0007669"/>
    <property type="project" value="TreeGrafter"/>
</dbReference>
<dbReference type="AlphaFoldDB" id="A0A2Z2K4Z4"/>
<dbReference type="GO" id="GO:0042941">
    <property type="term" value="P:D-alanine transmembrane transport"/>
    <property type="evidence" value="ECO:0007669"/>
    <property type="project" value="TreeGrafter"/>
</dbReference>
<evidence type="ECO:0000256" key="1">
    <source>
        <dbReference type="ARBA" id="ARBA00022448"/>
    </source>
</evidence>
<dbReference type="GO" id="GO:0005886">
    <property type="term" value="C:plasma membrane"/>
    <property type="evidence" value="ECO:0007669"/>
    <property type="project" value="TreeGrafter"/>
</dbReference>
<dbReference type="KEGG" id="pdh:B9T62_00760"/>
<dbReference type="PANTHER" id="PTHR45772">
    <property type="entry name" value="CONSERVED COMPONENT OF ABC TRANSPORTER FOR NATURAL AMINO ACIDS-RELATED"/>
    <property type="match status" value="1"/>
</dbReference>
<sequence length="260" mass="28653">MTVSAANVLLDVQQASRSFGGLKALSEVSLHINPGELIGLIGPNGAGKTTLFNLLTGVYPPSSGSIMLTNQSVGGMKPFRINRKGAARTFQNIRLFTAMSVLDNVKIAFHQHAKHSMFTSMLRLPKHFSGEQEITEKAMDILKIFNLADQWNELSGNLSYGNQRRLEIARALAAGPKLLLLDEPAAGMNPNETRDLMNLIAWIREEFDLTILLIEHDMSLVMGVCDRIYVLDRGMLIADGTPVEIRNHPKVIEAYLGQEA</sequence>
<dbReference type="PANTHER" id="PTHR45772:SF7">
    <property type="entry name" value="AMINO ACID ABC TRANSPORTER ATP-BINDING PROTEIN"/>
    <property type="match status" value="1"/>
</dbReference>
<dbReference type="OrthoDB" id="9805514at2"/>
<dbReference type="GO" id="GO:1903806">
    <property type="term" value="P:L-isoleucine import across plasma membrane"/>
    <property type="evidence" value="ECO:0007669"/>
    <property type="project" value="TreeGrafter"/>
</dbReference>
<protein>
    <submittedName>
        <fullName evidence="5">High-affinity branched-chain amino acid ABC transporter ATP-binding protein LivG</fullName>
    </submittedName>
</protein>
<dbReference type="CDD" id="cd03219">
    <property type="entry name" value="ABC_Mj1267_LivG_branched"/>
    <property type="match status" value="1"/>
</dbReference>
<evidence type="ECO:0000256" key="2">
    <source>
        <dbReference type="ARBA" id="ARBA00022741"/>
    </source>
</evidence>
<dbReference type="InterPro" id="IPR017871">
    <property type="entry name" value="ABC_transporter-like_CS"/>
</dbReference>
<organism evidence="5 6">
    <name type="scientific">Paenibacillus donghaensis</name>
    <dbReference type="NCBI Taxonomy" id="414771"/>
    <lineage>
        <taxon>Bacteria</taxon>
        <taxon>Bacillati</taxon>
        <taxon>Bacillota</taxon>
        <taxon>Bacilli</taxon>
        <taxon>Bacillales</taxon>
        <taxon>Paenibacillaceae</taxon>
        <taxon>Paenibacillus</taxon>
    </lineage>
</organism>
<dbReference type="Pfam" id="PF12399">
    <property type="entry name" value="BCA_ABC_TP_C"/>
    <property type="match status" value="1"/>
</dbReference>
<reference evidence="5 6" key="1">
    <citation type="submission" date="2017-06" db="EMBL/GenBank/DDBJ databases">
        <title>Complete genome sequence of Paenibacillus donghaensis KCTC 13049T isolated from East Sea sediment, South Korea.</title>
        <authorList>
            <person name="Jung B.K."/>
            <person name="Hong S.-J."/>
            <person name="Shin J.-H."/>
        </authorList>
    </citation>
    <scope>NUCLEOTIDE SEQUENCE [LARGE SCALE GENOMIC DNA]</scope>
    <source>
        <strain evidence="5 6">KCTC 13049</strain>
    </source>
</reference>
<dbReference type="GO" id="GO:1903805">
    <property type="term" value="P:L-valine import across plasma membrane"/>
    <property type="evidence" value="ECO:0007669"/>
    <property type="project" value="TreeGrafter"/>
</dbReference>
<keyword evidence="1" id="KW-0813">Transport</keyword>